<name>A0ABS0SU28_9CAUL</name>
<evidence type="ECO:0000313" key="3">
    <source>
        <dbReference type="EMBL" id="MBI1682213.1"/>
    </source>
</evidence>
<comment type="catalytic activity">
    <reaction evidence="1">
        <text>uridine(34) in tRNA + AH2 + O2 = 5-hydroxyuridine(34) in tRNA + A + H2O</text>
        <dbReference type="Rhea" id="RHEA:64224"/>
        <dbReference type="Rhea" id="RHEA-COMP:11727"/>
        <dbReference type="Rhea" id="RHEA-COMP:13381"/>
        <dbReference type="ChEBI" id="CHEBI:13193"/>
        <dbReference type="ChEBI" id="CHEBI:15377"/>
        <dbReference type="ChEBI" id="CHEBI:15379"/>
        <dbReference type="ChEBI" id="CHEBI:17499"/>
        <dbReference type="ChEBI" id="CHEBI:65315"/>
        <dbReference type="ChEBI" id="CHEBI:136877"/>
    </reaction>
</comment>
<dbReference type="SUPFAM" id="SSF52821">
    <property type="entry name" value="Rhodanese/Cell cycle control phosphatase"/>
    <property type="match status" value="1"/>
</dbReference>
<dbReference type="PANTHER" id="PTHR43268">
    <property type="entry name" value="THIOSULFATE SULFURTRANSFERASE/RHODANESE-LIKE DOMAIN-CONTAINING PROTEIN 2"/>
    <property type="match status" value="1"/>
</dbReference>
<reference evidence="3 4" key="1">
    <citation type="submission" date="2020-11" db="EMBL/GenBank/DDBJ databases">
        <title>genome sequence of strain KACC 18849.</title>
        <authorList>
            <person name="Gao J."/>
            <person name="Zhang X."/>
        </authorList>
    </citation>
    <scope>NUCLEOTIDE SEQUENCE [LARGE SCALE GENOMIC DNA]</scope>
    <source>
        <strain evidence="3 4">KACC 18849</strain>
    </source>
</reference>
<dbReference type="RefSeq" id="WP_198574180.1">
    <property type="nucleotide sequence ID" value="NZ_JADWOX010000001.1"/>
</dbReference>
<keyword evidence="1" id="KW-0560">Oxidoreductase</keyword>
<dbReference type="InterPro" id="IPR001763">
    <property type="entry name" value="Rhodanese-like_dom"/>
</dbReference>
<protein>
    <recommendedName>
        <fullName evidence="1">tRNA uridine(34) hydroxylase</fullName>
        <ecNumber evidence="1">1.14.-.-</ecNumber>
    </recommendedName>
    <alternativeName>
        <fullName evidence="1">tRNA hydroxylation protein O</fullName>
    </alternativeName>
</protein>
<feature type="domain" description="Rhodanese" evidence="2">
    <location>
        <begin position="124"/>
        <end position="222"/>
    </location>
</feature>
<dbReference type="Gene3D" id="3.40.250.10">
    <property type="entry name" value="Rhodanese-like domain"/>
    <property type="match status" value="1"/>
</dbReference>
<dbReference type="InterPro" id="IPR036873">
    <property type="entry name" value="Rhodanese-like_dom_sf"/>
</dbReference>
<keyword evidence="4" id="KW-1185">Reference proteome</keyword>
<dbReference type="PANTHER" id="PTHR43268:SF3">
    <property type="entry name" value="RHODANESE-LIKE DOMAIN-CONTAINING PROTEIN 7-RELATED"/>
    <property type="match status" value="1"/>
</dbReference>
<comment type="similarity">
    <text evidence="1">Belongs to the TrhO family.</text>
</comment>
<dbReference type="EMBL" id="JADWOX010000001">
    <property type="protein sequence ID" value="MBI1682213.1"/>
    <property type="molecule type" value="Genomic_DNA"/>
</dbReference>
<dbReference type="SMART" id="SM00450">
    <property type="entry name" value="RHOD"/>
    <property type="match status" value="1"/>
</dbReference>
<accession>A0ABS0SU28</accession>
<dbReference type="InterPro" id="IPR020936">
    <property type="entry name" value="TrhO"/>
</dbReference>
<keyword evidence="1" id="KW-0819">tRNA processing</keyword>
<evidence type="ECO:0000313" key="4">
    <source>
        <dbReference type="Proteomes" id="UP000639859"/>
    </source>
</evidence>
<sequence>MTSAYRIAALYRFATFDDPEAIRAGLAKLCCGLKVKGTLLLAREGINGTIAGTPEAIDTVIAHIRTLPGCEALELKFADADSPPFHRLKVKVKAEIVTLGEPDLDPAHNHGVHVDPADWNALIAQPDVVVIDTRNGYEVDCGTFEGAIDPATPSFADFPAWFDAFRQTWDPAAPAPKVAMFCTGGIRCEKSTALLKARGVEEVFHLKGGILNYLETVPQAESLWRGECFVFDERVAVGHGLSDGSHVLCRGCRMPVSEAGRASPFYVEGVSCARCHDTRSDDQKARYAERQRQAARAIELGIDHVGATQLPKSSLPKSSGES</sequence>
<dbReference type="Gene3D" id="3.30.70.100">
    <property type="match status" value="1"/>
</dbReference>
<dbReference type="InterPro" id="IPR040503">
    <property type="entry name" value="TRHO_N"/>
</dbReference>
<dbReference type="PROSITE" id="PS50206">
    <property type="entry name" value="RHODANESE_3"/>
    <property type="match status" value="1"/>
</dbReference>
<evidence type="ECO:0000259" key="2">
    <source>
        <dbReference type="PROSITE" id="PS50206"/>
    </source>
</evidence>
<dbReference type="NCBIfam" id="NF001136">
    <property type="entry name" value="PRK00142.1-4"/>
    <property type="match status" value="1"/>
</dbReference>
<organism evidence="3 4">
    <name type="scientific">Caulobacter hibisci</name>
    <dbReference type="NCBI Taxonomy" id="2035993"/>
    <lineage>
        <taxon>Bacteria</taxon>
        <taxon>Pseudomonadati</taxon>
        <taxon>Pseudomonadota</taxon>
        <taxon>Alphaproteobacteria</taxon>
        <taxon>Caulobacterales</taxon>
        <taxon>Caulobacteraceae</taxon>
        <taxon>Caulobacter</taxon>
    </lineage>
</organism>
<comment type="function">
    <text evidence="1">Catalyzes oxygen-dependent 5-hydroxyuridine (ho5U) modification at position 34 in tRNAs.</text>
</comment>
<dbReference type="InterPro" id="IPR036280">
    <property type="entry name" value="Multihaem_cyt_sf"/>
</dbReference>
<dbReference type="HAMAP" id="MF_00469">
    <property type="entry name" value="TrhO"/>
    <property type="match status" value="1"/>
</dbReference>
<dbReference type="Pfam" id="PF17773">
    <property type="entry name" value="UPF0176_N"/>
    <property type="match status" value="1"/>
</dbReference>
<gene>
    <name evidence="1" type="primary">trhO</name>
    <name evidence="3" type="ORF">I4Q42_00855</name>
</gene>
<dbReference type="SUPFAM" id="SSF48695">
    <property type="entry name" value="Multiheme cytochromes"/>
    <property type="match status" value="1"/>
</dbReference>
<evidence type="ECO:0000256" key="1">
    <source>
        <dbReference type="HAMAP-Rule" id="MF_00469"/>
    </source>
</evidence>
<proteinExistence type="inferred from homology"/>
<dbReference type="Pfam" id="PF00581">
    <property type="entry name" value="Rhodanese"/>
    <property type="match status" value="1"/>
</dbReference>
<comment type="caution">
    <text evidence="3">The sequence shown here is derived from an EMBL/GenBank/DDBJ whole genome shotgun (WGS) entry which is preliminary data.</text>
</comment>
<dbReference type="EC" id="1.14.-.-" evidence="1"/>
<dbReference type="CDD" id="cd01518">
    <property type="entry name" value="RHOD_YceA"/>
    <property type="match status" value="1"/>
</dbReference>
<dbReference type="Proteomes" id="UP000639859">
    <property type="component" value="Unassembled WGS sequence"/>
</dbReference>